<dbReference type="InterPro" id="IPR021250">
    <property type="entry name" value="DUF2789"/>
</dbReference>
<organism evidence="1 2">
    <name type="scientific">Colwellia chukchiensis</name>
    <dbReference type="NCBI Taxonomy" id="641665"/>
    <lineage>
        <taxon>Bacteria</taxon>
        <taxon>Pseudomonadati</taxon>
        <taxon>Pseudomonadota</taxon>
        <taxon>Gammaproteobacteria</taxon>
        <taxon>Alteromonadales</taxon>
        <taxon>Colwelliaceae</taxon>
        <taxon>Colwellia</taxon>
    </lineage>
</organism>
<evidence type="ECO:0008006" key="3">
    <source>
        <dbReference type="Google" id="ProtNLM"/>
    </source>
</evidence>
<dbReference type="OrthoDB" id="5828847at2"/>
<dbReference type="STRING" id="641665.GCA_002104455_01420"/>
<accession>A0A1H7SKR3</accession>
<keyword evidence="2" id="KW-1185">Reference proteome</keyword>
<name>A0A1H7SKR3_9GAMM</name>
<reference evidence="2" key="1">
    <citation type="submission" date="2016-10" db="EMBL/GenBank/DDBJ databases">
        <authorList>
            <person name="Varghese N."/>
            <person name="Submissions S."/>
        </authorList>
    </citation>
    <scope>NUCLEOTIDE SEQUENCE [LARGE SCALE GENOMIC DNA]</scope>
    <source>
        <strain evidence="2">CGMCC 1.9127</strain>
    </source>
</reference>
<evidence type="ECO:0000313" key="1">
    <source>
        <dbReference type="EMBL" id="SEL73202.1"/>
    </source>
</evidence>
<proteinExistence type="predicted"/>
<dbReference type="AlphaFoldDB" id="A0A1H7SKR3"/>
<evidence type="ECO:0000313" key="2">
    <source>
        <dbReference type="Proteomes" id="UP000199297"/>
    </source>
</evidence>
<dbReference type="Gene3D" id="1.10.10.1130">
    <property type="entry name" value="Uncharacterised protein PF10982, DUF2789"/>
    <property type="match status" value="1"/>
</dbReference>
<dbReference type="InterPro" id="IPR038086">
    <property type="entry name" value="DUF2789_sf"/>
</dbReference>
<dbReference type="EMBL" id="FOBI01000019">
    <property type="protein sequence ID" value="SEL73202.1"/>
    <property type="molecule type" value="Genomic_DNA"/>
</dbReference>
<dbReference type="Proteomes" id="UP000199297">
    <property type="component" value="Unassembled WGS sequence"/>
</dbReference>
<dbReference type="RefSeq" id="WP_085285734.1">
    <property type="nucleotide sequence ID" value="NZ_FOBI01000019.1"/>
</dbReference>
<gene>
    <name evidence="1" type="ORF">SAMN05216262_11946</name>
</gene>
<dbReference type="Pfam" id="PF10982">
    <property type="entry name" value="DUF2789"/>
    <property type="match status" value="1"/>
</dbReference>
<protein>
    <recommendedName>
        <fullName evidence="3">DUF2789 domain-containing protein</fullName>
    </recommendedName>
</protein>
<sequence>MLSESEYTMSNLFAQLGLDNSAKGIDDFIKAHQLAQGESLKDAKVWSDSQRAFLIEEWGKNCMWVQVIDDLNLLMSQIQK</sequence>